<reference evidence="1 2" key="1">
    <citation type="journal article" date="2015" name="Genome Announc.">
        <title>Expanding the biotechnology potential of lactobacilli through comparative genomics of 213 strains and associated genera.</title>
        <authorList>
            <person name="Sun Z."/>
            <person name="Harris H.M."/>
            <person name="McCann A."/>
            <person name="Guo C."/>
            <person name="Argimon S."/>
            <person name="Zhang W."/>
            <person name="Yang X."/>
            <person name="Jeffery I.B."/>
            <person name="Cooney J.C."/>
            <person name="Kagawa T.F."/>
            <person name="Liu W."/>
            <person name="Song Y."/>
            <person name="Salvetti E."/>
            <person name="Wrobel A."/>
            <person name="Rasinkangas P."/>
            <person name="Parkhill J."/>
            <person name="Rea M.C."/>
            <person name="O'Sullivan O."/>
            <person name="Ritari J."/>
            <person name="Douillard F.P."/>
            <person name="Paul Ross R."/>
            <person name="Yang R."/>
            <person name="Briner A.E."/>
            <person name="Felis G.E."/>
            <person name="de Vos W.M."/>
            <person name="Barrangou R."/>
            <person name="Klaenhammer T.R."/>
            <person name="Caufield P.W."/>
            <person name="Cui Y."/>
            <person name="Zhang H."/>
            <person name="O'Toole P.W."/>
        </authorList>
    </citation>
    <scope>NUCLEOTIDE SEQUENCE [LARGE SCALE GENOMIC DNA]</scope>
    <source>
        <strain evidence="1 2">DSM 4864</strain>
    </source>
</reference>
<evidence type="ECO:0008006" key="3">
    <source>
        <dbReference type="Google" id="ProtNLM"/>
    </source>
</evidence>
<gene>
    <name evidence="1" type="ORF">FC49_GL001544</name>
</gene>
<protein>
    <recommendedName>
        <fullName evidence="3">Phage transcriptional regulator, ArpU family</fullName>
    </recommendedName>
</protein>
<dbReference type="Proteomes" id="UP000050973">
    <property type="component" value="Unassembled WGS sequence"/>
</dbReference>
<proteinExistence type="predicted"/>
<dbReference type="NCBIfam" id="TIGR01637">
    <property type="entry name" value="phage_arpU"/>
    <property type="match status" value="1"/>
</dbReference>
<dbReference type="PATRIC" id="fig|1423779.3.peg.1600"/>
<comment type="caution">
    <text evidence="1">The sequence shown here is derived from an EMBL/GenBank/DDBJ whole genome shotgun (WGS) entry which is preliminary data.</text>
</comment>
<dbReference type="InterPro" id="IPR006524">
    <property type="entry name" value="ArpU-like"/>
</dbReference>
<evidence type="ECO:0000313" key="2">
    <source>
        <dbReference type="Proteomes" id="UP000050973"/>
    </source>
</evidence>
<dbReference type="AlphaFoldDB" id="A0A0R1WDX7"/>
<evidence type="ECO:0000313" key="1">
    <source>
        <dbReference type="EMBL" id="KRM16130.1"/>
    </source>
</evidence>
<dbReference type="EMBL" id="AZGE01000005">
    <property type="protein sequence ID" value="KRM16130.1"/>
    <property type="molecule type" value="Genomic_DNA"/>
</dbReference>
<name>A0A0R1WDX7_9LACO</name>
<accession>A0A0R1WDX7</accession>
<sequence>MGLVPTLDKKATIKKVREFFSEDEYYPTIKRRAGEYGLKSPQMDITGIRGSRFGNSTEKMMVMFAEYAKAKRTVDDAIAGCRQMSQVILKKRYIDGWDIYDVRPLVNRYGHETYTNADKHACLEFADCLECKAWENNVDSEIIPNLLVFEKNGS</sequence>
<organism evidence="1 2">
    <name type="scientific">Limosilactobacillus oris DSM 4864</name>
    <dbReference type="NCBI Taxonomy" id="1423779"/>
    <lineage>
        <taxon>Bacteria</taxon>
        <taxon>Bacillati</taxon>
        <taxon>Bacillota</taxon>
        <taxon>Bacilli</taxon>
        <taxon>Lactobacillales</taxon>
        <taxon>Lactobacillaceae</taxon>
        <taxon>Limosilactobacillus</taxon>
    </lineage>
</organism>
<dbReference type="RefSeq" id="WP_056984237.1">
    <property type="nucleotide sequence ID" value="NZ_AZGE01000005.1"/>
</dbReference>